<dbReference type="AlphaFoldDB" id="A0A0F9K5A9"/>
<evidence type="ECO:0000313" key="1">
    <source>
        <dbReference type="EMBL" id="KKM17283.1"/>
    </source>
</evidence>
<sequence>MVEIENEIEKAVEEIDVTDLDEDLLIDFIQKMQMSSALGISLLRRKKDQENSASHSLQTH</sequence>
<comment type="caution">
    <text evidence="1">The sequence shown here is derived from an EMBL/GenBank/DDBJ whole genome shotgun (WGS) entry which is preliminary data.</text>
</comment>
<reference evidence="1" key="1">
    <citation type="journal article" date="2015" name="Nature">
        <title>Complex archaea that bridge the gap between prokaryotes and eukaryotes.</title>
        <authorList>
            <person name="Spang A."/>
            <person name="Saw J.H."/>
            <person name="Jorgensen S.L."/>
            <person name="Zaremba-Niedzwiedzka K."/>
            <person name="Martijn J."/>
            <person name="Lind A.E."/>
            <person name="van Eijk R."/>
            <person name="Schleper C."/>
            <person name="Guy L."/>
            <person name="Ettema T.J."/>
        </authorList>
    </citation>
    <scope>NUCLEOTIDE SEQUENCE</scope>
</reference>
<organism evidence="1">
    <name type="scientific">marine sediment metagenome</name>
    <dbReference type="NCBI Taxonomy" id="412755"/>
    <lineage>
        <taxon>unclassified sequences</taxon>
        <taxon>metagenomes</taxon>
        <taxon>ecological metagenomes</taxon>
    </lineage>
</organism>
<gene>
    <name evidence="1" type="ORF">LCGC14_1677340</name>
</gene>
<proteinExistence type="predicted"/>
<accession>A0A0F9K5A9</accession>
<name>A0A0F9K5A9_9ZZZZ</name>
<dbReference type="EMBL" id="LAZR01014491">
    <property type="protein sequence ID" value="KKM17283.1"/>
    <property type="molecule type" value="Genomic_DNA"/>
</dbReference>
<protein>
    <submittedName>
        <fullName evidence="1">Uncharacterized protein</fullName>
    </submittedName>
</protein>